<accession>A0A645IV96</accession>
<dbReference type="EMBL" id="VSSQ01123380">
    <property type="protein sequence ID" value="MPN54800.1"/>
    <property type="molecule type" value="Genomic_DNA"/>
</dbReference>
<evidence type="ECO:0000256" key="7">
    <source>
        <dbReference type="SAM" id="Phobius"/>
    </source>
</evidence>
<dbReference type="Pfam" id="PF01925">
    <property type="entry name" value="TauE"/>
    <property type="match status" value="1"/>
</dbReference>
<keyword evidence="6 7" id="KW-0472">Membrane</keyword>
<evidence type="ECO:0000256" key="6">
    <source>
        <dbReference type="ARBA" id="ARBA00023136"/>
    </source>
</evidence>
<sequence>MGGLFSISAPPIVVYLLAVTKSKDEYFANIMAYLMVANIYTGIFRAFQGLITKEVLILWAIGTVLIVFGVLLGKKLVDKLNAETVRKIIYIFMAISGLMMII</sequence>
<dbReference type="GO" id="GO:0005886">
    <property type="term" value="C:plasma membrane"/>
    <property type="evidence" value="ECO:0007669"/>
    <property type="project" value="UniProtKB-SubCell"/>
</dbReference>
<dbReference type="InterPro" id="IPR002781">
    <property type="entry name" value="TM_pro_TauE-like"/>
</dbReference>
<name>A0A645IV96_9ZZZZ</name>
<evidence type="ECO:0008006" key="9">
    <source>
        <dbReference type="Google" id="ProtNLM"/>
    </source>
</evidence>
<reference evidence="8" key="1">
    <citation type="submission" date="2019-08" db="EMBL/GenBank/DDBJ databases">
        <authorList>
            <person name="Kucharzyk K."/>
            <person name="Murdoch R.W."/>
            <person name="Higgins S."/>
            <person name="Loffler F."/>
        </authorList>
    </citation>
    <scope>NUCLEOTIDE SEQUENCE</scope>
</reference>
<evidence type="ECO:0000256" key="3">
    <source>
        <dbReference type="ARBA" id="ARBA00022475"/>
    </source>
</evidence>
<evidence type="ECO:0000256" key="2">
    <source>
        <dbReference type="ARBA" id="ARBA00022448"/>
    </source>
</evidence>
<keyword evidence="5 7" id="KW-1133">Transmembrane helix</keyword>
<comment type="caution">
    <text evidence="8">The sequence shown here is derived from an EMBL/GenBank/DDBJ whole genome shotgun (WGS) entry which is preliminary data.</text>
</comment>
<feature type="transmembrane region" description="Helical" evidence="7">
    <location>
        <begin position="84"/>
        <end position="101"/>
    </location>
</feature>
<comment type="subcellular location">
    <subcellularLocation>
        <location evidence="1">Cell membrane</location>
        <topology evidence="1">Multi-pass membrane protein</topology>
    </subcellularLocation>
</comment>
<dbReference type="PANTHER" id="PTHR30269:SF37">
    <property type="entry name" value="MEMBRANE TRANSPORTER PROTEIN"/>
    <property type="match status" value="1"/>
</dbReference>
<dbReference type="AlphaFoldDB" id="A0A645IV96"/>
<keyword evidence="4 7" id="KW-0812">Transmembrane</keyword>
<gene>
    <name evidence="8" type="ORF">SDC9_202477</name>
</gene>
<evidence type="ECO:0000313" key="8">
    <source>
        <dbReference type="EMBL" id="MPN54800.1"/>
    </source>
</evidence>
<protein>
    <recommendedName>
        <fullName evidence="9">Membrane transporter protein</fullName>
    </recommendedName>
</protein>
<evidence type="ECO:0000256" key="5">
    <source>
        <dbReference type="ARBA" id="ARBA00022989"/>
    </source>
</evidence>
<dbReference type="PANTHER" id="PTHR30269">
    <property type="entry name" value="TRANSMEMBRANE PROTEIN YFCA"/>
    <property type="match status" value="1"/>
</dbReference>
<organism evidence="8">
    <name type="scientific">bioreactor metagenome</name>
    <dbReference type="NCBI Taxonomy" id="1076179"/>
    <lineage>
        <taxon>unclassified sequences</taxon>
        <taxon>metagenomes</taxon>
        <taxon>ecological metagenomes</taxon>
    </lineage>
</organism>
<feature type="transmembrane region" description="Helical" evidence="7">
    <location>
        <begin position="55"/>
        <end position="72"/>
    </location>
</feature>
<dbReference type="InterPro" id="IPR052017">
    <property type="entry name" value="TSUP"/>
</dbReference>
<evidence type="ECO:0000256" key="4">
    <source>
        <dbReference type="ARBA" id="ARBA00022692"/>
    </source>
</evidence>
<evidence type="ECO:0000256" key="1">
    <source>
        <dbReference type="ARBA" id="ARBA00004651"/>
    </source>
</evidence>
<keyword evidence="2" id="KW-0813">Transport</keyword>
<proteinExistence type="predicted"/>
<keyword evidence="3" id="KW-1003">Cell membrane</keyword>
<feature type="transmembrane region" description="Helical" evidence="7">
    <location>
        <begin position="26"/>
        <end position="43"/>
    </location>
</feature>